<evidence type="ECO:0000256" key="2">
    <source>
        <dbReference type="ARBA" id="ARBA00022741"/>
    </source>
</evidence>
<dbReference type="SMART" id="SM00382">
    <property type="entry name" value="AAA"/>
    <property type="match status" value="1"/>
</dbReference>
<geneLocation type="plasmid" evidence="5 6">
    <name>pCadTS8_2</name>
</geneLocation>
<evidence type="ECO:0000313" key="5">
    <source>
        <dbReference type="EMBL" id="WAJ72391.1"/>
    </source>
</evidence>
<evidence type="ECO:0000256" key="1">
    <source>
        <dbReference type="ARBA" id="ARBA00022448"/>
    </source>
</evidence>
<proteinExistence type="predicted"/>
<organism evidence="5 6">
    <name type="scientific">Catenovulum adriaticum</name>
    <dbReference type="NCBI Taxonomy" id="2984846"/>
    <lineage>
        <taxon>Bacteria</taxon>
        <taxon>Pseudomonadati</taxon>
        <taxon>Pseudomonadota</taxon>
        <taxon>Gammaproteobacteria</taxon>
        <taxon>Alteromonadales</taxon>
        <taxon>Alteromonadaceae</taxon>
        <taxon>Catenovulum</taxon>
    </lineage>
</organism>
<gene>
    <name evidence="5" type="ORF">OLW01_16775</name>
</gene>
<keyword evidence="3 5" id="KW-0067">ATP-binding</keyword>
<dbReference type="InterPro" id="IPR017911">
    <property type="entry name" value="MacB-like_ATP-bd"/>
</dbReference>
<dbReference type="PANTHER" id="PTHR24220:SF611">
    <property type="entry name" value="ATP-BINDING COMPONENT OF ABC TRANSPORTER-RELATED"/>
    <property type="match status" value="1"/>
</dbReference>
<accession>A0ABY7AUS6</accession>
<dbReference type="Proteomes" id="UP001163726">
    <property type="component" value="Plasmid pCadTS8_2"/>
</dbReference>
<dbReference type="InterPro" id="IPR015854">
    <property type="entry name" value="ABC_transpr_LolD-like"/>
</dbReference>
<keyword evidence="1" id="KW-0813">Transport</keyword>
<dbReference type="EMBL" id="CP109967">
    <property type="protein sequence ID" value="WAJ72391.1"/>
    <property type="molecule type" value="Genomic_DNA"/>
</dbReference>
<dbReference type="Pfam" id="PF00005">
    <property type="entry name" value="ABC_tran"/>
    <property type="match status" value="1"/>
</dbReference>
<dbReference type="Gene3D" id="3.40.50.300">
    <property type="entry name" value="P-loop containing nucleotide triphosphate hydrolases"/>
    <property type="match status" value="1"/>
</dbReference>
<evidence type="ECO:0000313" key="6">
    <source>
        <dbReference type="Proteomes" id="UP001163726"/>
    </source>
</evidence>
<keyword evidence="2" id="KW-0547">Nucleotide-binding</keyword>
<dbReference type="CDD" id="cd03255">
    <property type="entry name" value="ABC_MJ0796_LolCDE_FtsE"/>
    <property type="match status" value="1"/>
</dbReference>
<dbReference type="RefSeq" id="WP_268077169.1">
    <property type="nucleotide sequence ID" value="NZ_CP109967.1"/>
</dbReference>
<reference evidence="5" key="1">
    <citation type="submission" date="2022-10" db="EMBL/GenBank/DDBJ databases">
        <title>Catenovulum adriacola sp. nov. isolated in the Harbour of Susak.</title>
        <authorList>
            <person name="Schoch T."/>
            <person name="Reich S.J."/>
            <person name="Stoeferle S."/>
            <person name="Flaiz M."/>
            <person name="Kazda M."/>
            <person name="Riedel C.U."/>
            <person name="Duerre P."/>
        </authorList>
    </citation>
    <scope>NUCLEOTIDE SEQUENCE</scope>
    <source>
        <strain evidence="5">TS8</strain>
        <plasmid evidence="5">pCadTS8_2</plasmid>
    </source>
</reference>
<dbReference type="PROSITE" id="PS50893">
    <property type="entry name" value="ABC_TRANSPORTER_2"/>
    <property type="match status" value="1"/>
</dbReference>
<evidence type="ECO:0000259" key="4">
    <source>
        <dbReference type="PROSITE" id="PS50893"/>
    </source>
</evidence>
<keyword evidence="5" id="KW-0614">Plasmid</keyword>
<dbReference type="InterPro" id="IPR027417">
    <property type="entry name" value="P-loop_NTPase"/>
</dbReference>
<dbReference type="PANTHER" id="PTHR24220">
    <property type="entry name" value="IMPORT ATP-BINDING PROTEIN"/>
    <property type="match status" value="1"/>
</dbReference>
<dbReference type="InterPro" id="IPR003593">
    <property type="entry name" value="AAA+_ATPase"/>
</dbReference>
<dbReference type="InterPro" id="IPR003439">
    <property type="entry name" value="ABC_transporter-like_ATP-bd"/>
</dbReference>
<name>A0ABY7AUS6_9ALTE</name>
<sequence length="232" mass="26031">MSNTVTQKMAITIENLKFAYNKKNLQLSIPNWQLKTGERIFLYGDSGSGKSTLLNLLSGTLTPDQGHIKILTQPFSDLSERKRDKFRANHIGVVFQQFNLIPYLSVQKNIELAVYFSGRSLDHNQAFIEQILTRLKLPSSLSKQAASSLSIGQQQRVAIARALVNKPDILLVDEPTSALDANAKDAFMSILLEICEQLDTTLIFVSHDLSLQRYFDKSLNIHSISQALYLSC</sequence>
<protein>
    <submittedName>
        <fullName evidence="5">ABC transporter ATP-binding protein</fullName>
    </submittedName>
</protein>
<keyword evidence="6" id="KW-1185">Reference proteome</keyword>
<dbReference type="SUPFAM" id="SSF52540">
    <property type="entry name" value="P-loop containing nucleoside triphosphate hydrolases"/>
    <property type="match status" value="1"/>
</dbReference>
<dbReference type="GO" id="GO:0005524">
    <property type="term" value="F:ATP binding"/>
    <property type="evidence" value="ECO:0007669"/>
    <property type="project" value="UniProtKB-KW"/>
</dbReference>
<feature type="domain" description="ABC transporter" evidence="4">
    <location>
        <begin position="11"/>
        <end position="230"/>
    </location>
</feature>
<evidence type="ECO:0000256" key="3">
    <source>
        <dbReference type="ARBA" id="ARBA00022840"/>
    </source>
</evidence>